<dbReference type="Pfam" id="PF03968">
    <property type="entry name" value="LptD_N"/>
    <property type="match status" value="1"/>
</dbReference>
<sequence length="167" mass="17313">MNLRAGLAVLFLAALPAMALAQGAQVAFGGLRQDSSLPVEITADELRVDQAAGTAVFTGQVIIGQGEMRLTARKVVVEYATQNGTTTGRIARLHASGDVVLVNGAEAAEGREAVYSIDESSIVMTGDVILTQGQNALSGERLVVDLNSGTGVMEGRVKSIFQPGAEQ</sequence>
<keyword evidence="1" id="KW-0813">Transport</keyword>
<dbReference type="EMBL" id="JACIEQ010000001">
    <property type="protein sequence ID" value="MBB4021551.1"/>
    <property type="molecule type" value="Genomic_DNA"/>
</dbReference>
<gene>
    <name evidence="7" type="ORF">GGR17_001342</name>
</gene>
<dbReference type="InterPro" id="IPR002792">
    <property type="entry name" value="TRAM_dom"/>
</dbReference>
<dbReference type="GO" id="GO:0015920">
    <property type="term" value="P:lipopolysaccharide transport"/>
    <property type="evidence" value="ECO:0007669"/>
    <property type="project" value="InterPro"/>
</dbReference>
<dbReference type="GO" id="GO:0030288">
    <property type="term" value="C:outer membrane-bounded periplasmic space"/>
    <property type="evidence" value="ECO:0007669"/>
    <property type="project" value="TreeGrafter"/>
</dbReference>
<dbReference type="Proteomes" id="UP000585681">
    <property type="component" value="Unassembled WGS sequence"/>
</dbReference>
<feature type="domain" description="TRAM" evidence="6">
    <location>
        <begin position="60"/>
        <end position="130"/>
    </location>
</feature>
<keyword evidence="8" id="KW-1185">Reference proteome</keyword>
<accession>A0A840C6I7</accession>
<dbReference type="InterPro" id="IPR005653">
    <property type="entry name" value="OstA-like_N"/>
</dbReference>
<dbReference type="GO" id="GO:0016740">
    <property type="term" value="F:transferase activity"/>
    <property type="evidence" value="ECO:0007669"/>
    <property type="project" value="UniProtKB-KW"/>
</dbReference>
<feature type="signal peptide" evidence="5">
    <location>
        <begin position="1"/>
        <end position="21"/>
    </location>
</feature>
<evidence type="ECO:0000313" key="7">
    <source>
        <dbReference type="EMBL" id="MBB4021551.1"/>
    </source>
</evidence>
<reference evidence="7" key="1">
    <citation type="submission" date="2020-08" db="EMBL/GenBank/DDBJ databases">
        <title>Genomic Encyclopedia of Type Strains, Phase IV (KMG-IV): sequencing the most valuable type-strain genomes for metagenomic binning, comparative biology and taxonomic classification.</title>
        <authorList>
            <person name="Goeker M."/>
        </authorList>
    </citation>
    <scope>NUCLEOTIDE SEQUENCE [LARGE SCALE GENOMIC DNA]</scope>
    <source>
        <strain evidence="7">DSM 105040</strain>
    </source>
</reference>
<dbReference type="GO" id="GO:0017089">
    <property type="term" value="F:glycolipid transfer activity"/>
    <property type="evidence" value="ECO:0007669"/>
    <property type="project" value="TreeGrafter"/>
</dbReference>
<organism evidence="7 8">
    <name type="scientific">Actibacterium naphthalenivorans</name>
    <dbReference type="NCBI Taxonomy" id="1614693"/>
    <lineage>
        <taxon>Bacteria</taxon>
        <taxon>Pseudomonadati</taxon>
        <taxon>Pseudomonadota</taxon>
        <taxon>Alphaproteobacteria</taxon>
        <taxon>Rhodobacterales</taxon>
        <taxon>Roseobacteraceae</taxon>
        <taxon>Actibacterium</taxon>
    </lineage>
</organism>
<dbReference type="GO" id="GO:0001530">
    <property type="term" value="F:lipopolysaccharide binding"/>
    <property type="evidence" value="ECO:0007669"/>
    <property type="project" value="InterPro"/>
</dbReference>
<dbReference type="InterPro" id="IPR014340">
    <property type="entry name" value="LptA"/>
</dbReference>
<dbReference type="NCBIfam" id="TIGR03002">
    <property type="entry name" value="outer_YhbN_LptA"/>
    <property type="match status" value="1"/>
</dbReference>
<comment type="caution">
    <text evidence="7">The sequence shown here is derived from an EMBL/GenBank/DDBJ whole genome shotgun (WGS) entry which is preliminary data.</text>
</comment>
<evidence type="ECO:0000256" key="4">
    <source>
        <dbReference type="ARBA" id="ARBA00022764"/>
    </source>
</evidence>
<dbReference type="RefSeq" id="WP_054537592.1">
    <property type="nucleotide sequence ID" value="NZ_JACIEQ010000001.1"/>
</dbReference>
<keyword evidence="4" id="KW-0574">Periplasm</keyword>
<evidence type="ECO:0000256" key="1">
    <source>
        <dbReference type="ARBA" id="ARBA00022448"/>
    </source>
</evidence>
<evidence type="ECO:0000313" key="8">
    <source>
        <dbReference type="Proteomes" id="UP000585681"/>
    </source>
</evidence>
<proteinExistence type="predicted"/>
<dbReference type="GO" id="GO:0009279">
    <property type="term" value="C:cell outer membrane"/>
    <property type="evidence" value="ECO:0007669"/>
    <property type="project" value="TreeGrafter"/>
</dbReference>
<dbReference type="PROSITE" id="PS50926">
    <property type="entry name" value="TRAM"/>
    <property type="match status" value="1"/>
</dbReference>
<evidence type="ECO:0000256" key="3">
    <source>
        <dbReference type="ARBA" id="ARBA00022729"/>
    </source>
</evidence>
<dbReference type="InterPro" id="IPR052037">
    <property type="entry name" value="LPS_export_LptA"/>
</dbReference>
<evidence type="ECO:0000259" key="6">
    <source>
        <dbReference type="PROSITE" id="PS50926"/>
    </source>
</evidence>
<keyword evidence="2" id="KW-0808">Transferase</keyword>
<name>A0A840C6I7_9RHOB</name>
<keyword evidence="3 5" id="KW-0732">Signal</keyword>
<dbReference type="PANTHER" id="PTHR36504">
    <property type="entry name" value="LIPOPOLYSACCHARIDE EXPORT SYSTEM PROTEIN LPTA"/>
    <property type="match status" value="1"/>
</dbReference>
<dbReference type="Gene3D" id="2.60.450.10">
    <property type="entry name" value="Lipopolysaccharide (LPS) transport protein A like domain"/>
    <property type="match status" value="1"/>
</dbReference>
<dbReference type="PANTHER" id="PTHR36504:SF1">
    <property type="entry name" value="LIPOPOLYSACCHARIDE EXPORT SYSTEM PROTEIN LPTA"/>
    <property type="match status" value="1"/>
</dbReference>
<dbReference type="AlphaFoldDB" id="A0A840C6I7"/>
<protein>
    <submittedName>
        <fullName evidence="7">Lipopolysaccharide export system protein LptA</fullName>
    </submittedName>
</protein>
<evidence type="ECO:0000256" key="5">
    <source>
        <dbReference type="SAM" id="SignalP"/>
    </source>
</evidence>
<feature type="chain" id="PRO_5032487180" evidence="5">
    <location>
        <begin position="22"/>
        <end position="167"/>
    </location>
</feature>
<evidence type="ECO:0000256" key="2">
    <source>
        <dbReference type="ARBA" id="ARBA00022679"/>
    </source>
</evidence>